<sequence length="220" mass="22338">MKPLFVAASLALGLCACTESPPVVQILQSKQPNAECVIATDGIGIARGGLNLAYARSYRLGLVVNSVYANTPIEVSGVPLDPAPPSGGQATLIVDTLKLSYEVSSGASIPSQDVPFSAGLNGASEGNLMLINLFTAESSSALRDAVPSNGEPVQVKVTLQFTGKAASGGAAFESNEFVYAIDVENTPLPIPACGAAEEPEVDAPCGAIGQDGAYPSCLPT</sequence>
<dbReference type="RefSeq" id="WP_120625441.1">
    <property type="nucleotide sequence ID" value="NZ_RAWG01000060.1"/>
</dbReference>
<dbReference type="Proteomes" id="UP000273405">
    <property type="component" value="Unassembled WGS sequence"/>
</dbReference>
<evidence type="ECO:0008006" key="3">
    <source>
        <dbReference type="Google" id="ProtNLM"/>
    </source>
</evidence>
<accession>A0A3A8NWJ5</accession>
<dbReference type="AlphaFoldDB" id="A0A3A8NWJ5"/>
<reference evidence="2" key="1">
    <citation type="submission" date="2018-09" db="EMBL/GenBank/DDBJ databases">
        <authorList>
            <person name="Livingstone P.G."/>
            <person name="Whitworth D.E."/>
        </authorList>
    </citation>
    <scope>NUCLEOTIDE SEQUENCE [LARGE SCALE GENOMIC DNA]</scope>
    <source>
        <strain evidence="2">CA040B</strain>
    </source>
</reference>
<keyword evidence="2" id="KW-1185">Reference proteome</keyword>
<proteinExistence type="predicted"/>
<gene>
    <name evidence="1" type="ORF">D7X12_12180</name>
</gene>
<dbReference type="PROSITE" id="PS51257">
    <property type="entry name" value="PROKAR_LIPOPROTEIN"/>
    <property type="match status" value="1"/>
</dbReference>
<dbReference type="EMBL" id="RAWG01000060">
    <property type="protein sequence ID" value="RKH43844.1"/>
    <property type="molecule type" value="Genomic_DNA"/>
</dbReference>
<protein>
    <recommendedName>
        <fullName evidence="3">Lipoprotein</fullName>
    </recommendedName>
</protein>
<dbReference type="OrthoDB" id="5515703at2"/>
<comment type="caution">
    <text evidence="1">The sequence shown here is derived from an EMBL/GenBank/DDBJ whole genome shotgun (WGS) entry which is preliminary data.</text>
</comment>
<organism evidence="1 2">
    <name type="scientific">Corallococcus sicarius</name>
    <dbReference type="NCBI Taxonomy" id="2316726"/>
    <lineage>
        <taxon>Bacteria</taxon>
        <taxon>Pseudomonadati</taxon>
        <taxon>Myxococcota</taxon>
        <taxon>Myxococcia</taxon>
        <taxon>Myxococcales</taxon>
        <taxon>Cystobacterineae</taxon>
        <taxon>Myxococcaceae</taxon>
        <taxon>Corallococcus</taxon>
    </lineage>
</organism>
<evidence type="ECO:0000313" key="2">
    <source>
        <dbReference type="Proteomes" id="UP000273405"/>
    </source>
</evidence>
<evidence type="ECO:0000313" key="1">
    <source>
        <dbReference type="EMBL" id="RKH43844.1"/>
    </source>
</evidence>
<name>A0A3A8NWJ5_9BACT</name>